<sequence length="411" mass="43461">MRGSRTFIAIGSLPVLAGALALSLSPLEAQGNQGFANTGEARAALERARNGAQEAAERADRLSAEAAAANEVADKATREAAALAARIQQAEANSLEAEARLALITDQRRVLDARLAERQQPIVRLTAALQNMARRPLALSALKPGSLKDTVYVRAVLESTVPTVRSRTAALRNEIRQGRALEREAALAVQSQRESERDLARRKSELSALAAAKRRTSQVASGSAQRVEDRALALAEEARDLDELVGELDAAARLRRELAALQGPIMRPPRPDQSRVVTPARPSPTPSSTAAPKDLQLPVQGRTLAGFGEAGEAGLRSSGIAIRPQSGALVVSPGSGRVAFAGDYRGYGRIVIVEHANGWTSLVTGLGRADVRAGDRVVGGSPLGAAPQVNPRIALELRREGEAVNPLLYMD</sequence>
<feature type="signal peptide" evidence="9">
    <location>
        <begin position="1"/>
        <end position="17"/>
    </location>
</feature>
<reference evidence="11 12" key="1">
    <citation type="submission" date="2023-03" db="EMBL/GenBank/DDBJ databases">
        <title>Altererythrobacter sp. CAU 1644 isolated from sand.</title>
        <authorList>
            <person name="Kim W."/>
        </authorList>
    </citation>
    <scope>NUCLEOTIDE SEQUENCE [LARGE SCALE GENOMIC DNA]</scope>
    <source>
        <strain evidence="11 12">CAU 1644</strain>
    </source>
</reference>
<gene>
    <name evidence="11" type="ORF">P7228_06445</name>
</gene>
<feature type="coiled-coil region" evidence="7">
    <location>
        <begin position="42"/>
        <end position="107"/>
    </location>
</feature>
<evidence type="ECO:0000256" key="4">
    <source>
        <dbReference type="ARBA" id="ARBA00022801"/>
    </source>
</evidence>
<evidence type="ECO:0000313" key="12">
    <source>
        <dbReference type="Proteomes" id="UP001215827"/>
    </source>
</evidence>
<dbReference type="PANTHER" id="PTHR21666">
    <property type="entry name" value="PEPTIDASE-RELATED"/>
    <property type="match status" value="1"/>
</dbReference>
<evidence type="ECO:0000256" key="6">
    <source>
        <dbReference type="ARBA" id="ARBA00023049"/>
    </source>
</evidence>
<keyword evidence="3" id="KW-0479">Metal-binding</keyword>
<dbReference type="RefSeq" id="WP_278017388.1">
    <property type="nucleotide sequence ID" value="NZ_CP121106.1"/>
</dbReference>
<keyword evidence="2" id="KW-0645">Protease</keyword>
<comment type="cofactor">
    <cofactor evidence="1">
        <name>Zn(2+)</name>
        <dbReference type="ChEBI" id="CHEBI:29105"/>
    </cofactor>
</comment>
<dbReference type="Gene3D" id="2.70.70.10">
    <property type="entry name" value="Glucose Permease (Domain IIA)"/>
    <property type="match status" value="1"/>
</dbReference>
<dbReference type="EMBL" id="CP121106">
    <property type="protein sequence ID" value="WFL78698.1"/>
    <property type="molecule type" value="Genomic_DNA"/>
</dbReference>
<evidence type="ECO:0000256" key="3">
    <source>
        <dbReference type="ARBA" id="ARBA00022723"/>
    </source>
</evidence>
<proteinExistence type="predicted"/>
<feature type="domain" description="M23ase beta-sheet core" evidence="10">
    <location>
        <begin position="318"/>
        <end position="406"/>
    </location>
</feature>
<dbReference type="Pfam" id="PF01551">
    <property type="entry name" value="Peptidase_M23"/>
    <property type="match status" value="1"/>
</dbReference>
<keyword evidence="12" id="KW-1185">Reference proteome</keyword>
<keyword evidence="6" id="KW-0482">Metalloprotease</keyword>
<evidence type="ECO:0000256" key="9">
    <source>
        <dbReference type="SAM" id="SignalP"/>
    </source>
</evidence>
<dbReference type="InterPro" id="IPR011055">
    <property type="entry name" value="Dup_hybrid_motif"/>
</dbReference>
<keyword evidence="4" id="KW-0378">Hydrolase</keyword>
<keyword evidence="5" id="KW-0862">Zinc</keyword>
<feature type="chain" id="PRO_5045780122" evidence="9">
    <location>
        <begin position="18"/>
        <end position="411"/>
    </location>
</feature>
<evidence type="ECO:0000256" key="8">
    <source>
        <dbReference type="SAM" id="MobiDB-lite"/>
    </source>
</evidence>
<dbReference type="PANTHER" id="PTHR21666:SF288">
    <property type="entry name" value="CELL DIVISION PROTEIN YTFB"/>
    <property type="match status" value="1"/>
</dbReference>
<name>A0ABY8FUL8_9SPHN</name>
<evidence type="ECO:0000256" key="5">
    <source>
        <dbReference type="ARBA" id="ARBA00022833"/>
    </source>
</evidence>
<keyword evidence="9" id="KW-0732">Signal</keyword>
<dbReference type="CDD" id="cd12797">
    <property type="entry name" value="M23_peptidase"/>
    <property type="match status" value="1"/>
</dbReference>
<keyword evidence="7" id="KW-0175">Coiled coil</keyword>
<organism evidence="11 12">
    <name type="scientific">Altererythrobacter arenosus</name>
    <dbReference type="NCBI Taxonomy" id="3032592"/>
    <lineage>
        <taxon>Bacteria</taxon>
        <taxon>Pseudomonadati</taxon>
        <taxon>Pseudomonadota</taxon>
        <taxon>Alphaproteobacteria</taxon>
        <taxon>Sphingomonadales</taxon>
        <taxon>Erythrobacteraceae</taxon>
        <taxon>Altererythrobacter</taxon>
    </lineage>
</organism>
<feature type="region of interest" description="Disordered" evidence="8">
    <location>
        <begin position="263"/>
        <end position="293"/>
    </location>
</feature>
<accession>A0ABY8FUL8</accession>
<evidence type="ECO:0000256" key="2">
    <source>
        <dbReference type="ARBA" id="ARBA00022670"/>
    </source>
</evidence>
<dbReference type="InterPro" id="IPR016047">
    <property type="entry name" value="M23ase_b-sheet_dom"/>
</dbReference>
<evidence type="ECO:0000313" key="11">
    <source>
        <dbReference type="EMBL" id="WFL78698.1"/>
    </source>
</evidence>
<evidence type="ECO:0000256" key="7">
    <source>
        <dbReference type="SAM" id="Coils"/>
    </source>
</evidence>
<protein>
    <submittedName>
        <fullName evidence="11">Peptidoglycan DD-metalloendopeptidase family protein</fullName>
    </submittedName>
</protein>
<dbReference type="Proteomes" id="UP001215827">
    <property type="component" value="Chromosome"/>
</dbReference>
<dbReference type="InterPro" id="IPR050570">
    <property type="entry name" value="Cell_wall_metabolism_enzyme"/>
</dbReference>
<evidence type="ECO:0000259" key="10">
    <source>
        <dbReference type="Pfam" id="PF01551"/>
    </source>
</evidence>
<feature type="coiled-coil region" evidence="7">
    <location>
        <begin position="224"/>
        <end position="254"/>
    </location>
</feature>
<evidence type="ECO:0000256" key="1">
    <source>
        <dbReference type="ARBA" id="ARBA00001947"/>
    </source>
</evidence>
<dbReference type="SUPFAM" id="SSF51261">
    <property type="entry name" value="Duplicated hybrid motif"/>
    <property type="match status" value="1"/>
</dbReference>